<accession>A0A0R3QT24</accession>
<dbReference type="EMBL" id="UZAG01016657">
    <property type="protein sequence ID" value="VDO29875.1"/>
    <property type="molecule type" value="Genomic_DNA"/>
</dbReference>
<evidence type="ECO:0000313" key="1">
    <source>
        <dbReference type="EMBL" id="VDO29875.1"/>
    </source>
</evidence>
<dbReference type="Proteomes" id="UP000280834">
    <property type="component" value="Unassembled WGS sequence"/>
</dbReference>
<dbReference type="AlphaFoldDB" id="A0A0R3QT24"/>
<reference evidence="3" key="1">
    <citation type="submission" date="2017-02" db="UniProtKB">
        <authorList>
            <consortium name="WormBaseParasite"/>
        </authorList>
    </citation>
    <scope>IDENTIFICATION</scope>
</reference>
<proteinExistence type="predicted"/>
<keyword evidence="2" id="KW-1185">Reference proteome</keyword>
<gene>
    <name evidence="1" type="ORF">BTMF_LOCUS8910</name>
</gene>
<evidence type="ECO:0000313" key="2">
    <source>
        <dbReference type="Proteomes" id="UP000280834"/>
    </source>
</evidence>
<dbReference type="WBParaSite" id="BTMF_0001087601-mRNA-1">
    <property type="protein sequence ID" value="BTMF_0001087601-mRNA-1"/>
    <property type="gene ID" value="BTMF_0001087601"/>
</dbReference>
<evidence type="ECO:0000313" key="3">
    <source>
        <dbReference type="WBParaSite" id="BTMF_0001087601-mRNA-1"/>
    </source>
</evidence>
<protein>
    <submittedName>
        <fullName evidence="1 3">Uncharacterized protein</fullName>
    </submittedName>
</protein>
<organism evidence="3">
    <name type="scientific">Brugia timori</name>
    <dbReference type="NCBI Taxonomy" id="42155"/>
    <lineage>
        <taxon>Eukaryota</taxon>
        <taxon>Metazoa</taxon>
        <taxon>Ecdysozoa</taxon>
        <taxon>Nematoda</taxon>
        <taxon>Chromadorea</taxon>
        <taxon>Rhabditida</taxon>
        <taxon>Spirurina</taxon>
        <taxon>Spiruromorpha</taxon>
        <taxon>Filarioidea</taxon>
        <taxon>Onchocercidae</taxon>
        <taxon>Brugia</taxon>
    </lineage>
</organism>
<name>A0A0R3QT24_9BILA</name>
<sequence length="51" mass="6026">MKTEVKVMMNSAHCSRIAYVINKRYAALIIKTHVNFKEFTLSLLPEPYFYD</sequence>
<reference evidence="1 2" key="2">
    <citation type="submission" date="2018-11" db="EMBL/GenBank/DDBJ databases">
        <authorList>
            <consortium name="Pathogen Informatics"/>
        </authorList>
    </citation>
    <scope>NUCLEOTIDE SEQUENCE [LARGE SCALE GENOMIC DNA]</scope>
</reference>